<keyword evidence="1" id="KW-0812">Transmembrane</keyword>
<comment type="caution">
    <text evidence="2">The sequence shown here is derived from an EMBL/GenBank/DDBJ whole genome shotgun (WGS) entry which is preliminary data.</text>
</comment>
<keyword evidence="3" id="KW-1185">Reference proteome</keyword>
<organism evidence="2 3">
    <name type="scientific">Solimonas terrae</name>
    <dbReference type="NCBI Taxonomy" id="1396819"/>
    <lineage>
        <taxon>Bacteria</taxon>
        <taxon>Pseudomonadati</taxon>
        <taxon>Pseudomonadota</taxon>
        <taxon>Gammaproteobacteria</taxon>
        <taxon>Nevskiales</taxon>
        <taxon>Nevskiaceae</taxon>
        <taxon>Solimonas</taxon>
    </lineage>
</organism>
<feature type="transmembrane region" description="Helical" evidence="1">
    <location>
        <begin position="114"/>
        <end position="134"/>
    </location>
</feature>
<evidence type="ECO:0000313" key="3">
    <source>
        <dbReference type="Proteomes" id="UP000472676"/>
    </source>
</evidence>
<evidence type="ECO:0000256" key="1">
    <source>
        <dbReference type="SAM" id="Phobius"/>
    </source>
</evidence>
<dbReference type="RefSeq" id="WP_166258747.1">
    <property type="nucleotide sequence ID" value="NZ_JAAMOW010000007.1"/>
</dbReference>
<feature type="transmembrane region" description="Helical" evidence="1">
    <location>
        <begin position="49"/>
        <end position="70"/>
    </location>
</feature>
<proteinExistence type="predicted"/>
<protein>
    <submittedName>
        <fullName evidence="2">Uncharacterized protein</fullName>
    </submittedName>
</protein>
<feature type="transmembrane region" description="Helical" evidence="1">
    <location>
        <begin position="280"/>
        <end position="306"/>
    </location>
</feature>
<gene>
    <name evidence="2" type="ORF">G7Y85_14825</name>
</gene>
<keyword evidence="1" id="KW-0472">Membrane</keyword>
<dbReference type="EMBL" id="JAAMOW010000007">
    <property type="protein sequence ID" value="NGY06046.1"/>
    <property type="molecule type" value="Genomic_DNA"/>
</dbReference>
<dbReference type="AlphaFoldDB" id="A0A6M2BTV7"/>
<evidence type="ECO:0000313" key="2">
    <source>
        <dbReference type="EMBL" id="NGY06046.1"/>
    </source>
</evidence>
<accession>A0A6M2BTV7</accession>
<sequence>MSAPTPQMHTGFLLYRRGRWAYVAAALAAISGLAYVLHHPHGAPNGGTWLGYALGTIGAALVVWLAWLGVRKRRYRSSGAPVQGWLSAHVYLGLALLLVGTLHTGLHFGWNIHTLAYVLMLCVIASGAYGVIAYSRYPSAITRHHAQGNRDAWLAEVFDLGEQALAIADRLGADVHRVVLRSNDRLRIGGNFLQQLRGIRPQTDVASLLPPMFRSKLEGERSQDLPATSTVMFMASRITRADKLRSGVGDARQLLDVLAQRNALVERINEDLRLHARMRVWLYLHVPLTLALLAALIAHIVAVFIYW</sequence>
<reference evidence="2 3" key="1">
    <citation type="journal article" date="2014" name="Int. J. Syst. Evol. Microbiol.">
        <title>Solimonas terrae sp. nov., isolated from soil.</title>
        <authorList>
            <person name="Kim S.J."/>
            <person name="Moon J.Y."/>
            <person name="Weon H.Y."/>
            <person name="Ahn J.H."/>
            <person name="Chen W.M."/>
            <person name="Kwon S.W."/>
        </authorList>
    </citation>
    <scope>NUCLEOTIDE SEQUENCE [LARGE SCALE GENOMIC DNA]</scope>
    <source>
        <strain evidence="2 3">KIS83-12</strain>
    </source>
</reference>
<feature type="transmembrane region" description="Helical" evidence="1">
    <location>
        <begin position="82"/>
        <end position="102"/>
    </location>
</feature>
<dbReference type="Proteomes" id="UP000472676">
    <property type="component" value="Unassembled WGS sequence"/>
</dbReference>
<keyword evidence="1" id="KW-1133">Transmembrane helix</keyword>
<feature type="transmembrane region" description="Helical" evidence="1">
    <location>
        <begin position="20"/>
        <end position="37"/>
    </location>
</feature>
<name>A0A6M2BTV7_9GAMM</name>